<reference evidence="2" key="1">
    <citation type="submission" date="2016-09" db="EMBL/GenBank/DDBJ databases">
        <authorList>
            <person name="Greninger A.L."/>
            <person name="Jerome K.R."/>
            <person name="Mcnair B."/>
            <person name="Wallis C."/>
            <person name="Fang F."/>
        </authorList>
    </citation>
    <scope>NUCLEOTIDE SEQUENCE [LARGE SCALE GENOMIC DNA]</scope>
    <source>
        <strain evidence="2">M6</strain>
    </source>
</reference>
<proteinExistence type="predicted"/>
<evidence type="ECO:0000313" key="2">
    <source>
        <dbReference type="Proteomes" id="UP000094053"/>
    </source>
</evidence>
<dbReference type="OrthoDB" id="3296590at2"/>
<organism evidence="1 2">
    <name type="scientific">Mycolicibacterium flavescens</name>
    <name type="common">Mycobacterium flavescens</name>
    <dbReference type="NCBI Taxonomy" id="1776"/>
    <lineage>
        <taxon>Bacteria</taxon>
        <taxon>Bacillati</taxon>
        <taxon>Actinomycetota</taxon>
        <taxon>Actinomycetes</taxon>
        <taxon>Mycobacteriales</taxon>
        <taxon>Mycobacteriaceae</taxon>
        <taxon>Mycolicibacterium</taxon>
    </lineage>
</organism>
<comment type="caution">
    <text evidence="1">The sequence shown here is derived from an EMBL/GenBank/DDBJ whole genome shotgun (WGS) entry which is preliminary data.</text>
</comment>
<evidence type="ECO:0000313" key="1">
    <source>
        <dbReference type="EMBL" id="ODQ90495.1"/>
    </source>
</evidence>
<gene>
    <name evidence="1" type="ORF">BHQ18_10685</name>
</gene>
<sequence>MFGQHDSVTRERVRQIEPPPDLAAVSTLGRVDYADAFEVDIAQPRDRRAEEWLRAMLEGAPLSTRARLLMSWSTLGLKLRLPGADRSILGWEIRVSDDDFVLLGAHSRLGMPGELLLRRGDGGLLFATLVRHDNAMVRRMWAAVEAAHVTTVRALLAGL</sequence>
<evidence type="ECO:0008006" key="3">
    <source>
        <dbReference type="Google" id="ProtNLM"/>
    </source>
</evidence>
<dbReference type="Proteomes" id="UP000094053">
    <property type="component" value="Unassembled WGS sequence"/>
</dbReference>
<accession>A0A1E3RKU1</accession>
<keyword evidence="2" id="KW-1185">Reference proteome</keyword>
<protein>
    <recommendedName>
        <fullName evidence="3">DUF2867 domain-containing protein</fullName>
    </recommendedName>
</protein>
<dbReference type="EMBL" id="MIHA01000006">
    <property type="protein sequence ID" value="ODQ90495.1"/>
    <property type="molecule type" value="Genomic_DNA"/>
</dbReference>
<name>A0A1E3RKU1_MYCFV</name>
<dbReference type="AlphaFoldDB" id="A0A1E3RKU1"/>
<dbReference type="STRING" id="1776.BHQ18_10685"/>